<keyword evidence="2" id="KW-1185">Reference proteome</keyword>
<reference evidence="1" key="2">
    <citation type="journal article" date="2023" name="IMA Fungus">
        <title>Comparative genomic study of the Penicillium genus elucidates a diverse pangenome and 15 lateral gene transfer events.</title>
        <authorList>
            <person name="Petersen C."/>
            <person name="Sorensen T."/>
            <person name="Nielsen M.R."/>
            <person name="Sondergaard T.E."/>
            <person name="Sorensen J.L."/>
            <person name="Fitzpatrick D.A."/>
            <person name="Frisvad J.C."/>
            <person name="Nielsen K.L."/>
        </authorList>
    </citation>
    <scope>NUCLEOTIDE SEQUENCE</scope>
    <source>
        <strain evidence="1">IBT 29495</strain>
    </source>
</reference>
<evidence type="ECO:0000313" key="1">
    <source>
        <dbReference type="EMBL" id="KAJ5520073.1"/>
    </source>
</evidence>
<reference evidence="1" key="1">
    <citation type="submission" date="2022-12" db="EMBL/GenBank/DDBJ databases">
        <authorList>
            <person name="Petersen C."/>
        </authorList>
    </citation>
    <scope>NUCLEOTIDE SEQUENCE</scope>
    <source>
        <strain evidence="1">IBT 29495</strain>
    </source>
</reference>
<organism evidence="1 2">
    <name type="scientific">Penicillium fimorum</name>
    <dbReference type="NCBI Taxonomy" id="1882269"/>
    <lineage>
        <taxon>Eukaryota</taxon>
        <taxon>Fungi</taxon>
        <taxon>Dikarya</taxon>
        <taxon>Ascomycota</taxon>
        <taxon>Pezizomycotina</taxon>
        <taxon>Eurotiomycetes</taxon>
        <taxon>Eurotiomycetidae</taxon>
        <taxon>Eurotiales</taxon>
        <taxon>Aspergillaceae</taxon>
        <taxon>Penicillium</taxon>
    </lineage>
</organism>
<dbReference type="EMBL" id="JAPWDS010000001">
    <property type="protein sequence ID" value="KAJ5520073.1"/>
    <property type="molecule type" value="Genomic_DNA"/>
</dbReference>
<dbReference type="OrthoDB" id="3495677at2759"/>
<proteinExistence type="predicted"/>
<dbReference type="AlphaFoldDB" id="A0A9W9Y641"/>
<dbReference type="Proteomes" id="UP001149954">
    <property type="component" value="Unassembled WGS sequence"/>
</dbReference>
<sequence>MPFEQFRRNRDRANTFMERMMNGAFNHELLTEVLGEGCEKFLDHVYELSKDQMTKFSLPDVAKYNFNSTHPSTYQTQMPTIRIIPMSILSEDRKDGHVA</sequence>
<protein>
    <submittedName>
        <fullName evidence="1">Uncharacterized protein</fullName>
    </submittedName>
</protein>
<comment type="caution">
    <text evidence="1">The sequence shown here is derived from an EMBL/GenBank/DDBJ whole genome shotgun (WGS) entry which is preliminary data.</text>
</comment>
<name>A0A9W9Y641_9EURO</name>
<gene>
    <name evidence="1" type="ORF">N7463_000526</name>
</gene>
<evidence type="ECO:0000313" key="2">
    <source>
        <dbReference type="Proteomes" id="UP001149954"/>
    </source>
</evidence>
<accession>A0A9W9Y641</accession>